<feature type="chain" id="PRO_5032590135" description="DUF1574 domain-containing protein" evidence="1">
    <location>
        <begin position="29"/>
        <end position="441"/>
    </location>
</feature>
<name>A0A832H661_9CYAN</name>
<protein>
    <recommendedName>
        <fullName evidence="3">DUF1574 domain-containing protein</fullName>
    </recommendedName>
</protein>
<evidence type="ECO:0008006" key="3">
    <source>
        <dbReference type="Google" id="ProtNLM"/>
    </source>
</evidence>
<evidence type="ECO:0000256" key="1">
    <source>
        <dbReference type="SAM" id="SignalP"/>
    </source>
</evidence>
<reference evidence="2" key="1">
    <citation type="journal article" date="2020" name="mSystems">
        <title>Genome- and Community-Level Interaction Insights into Carbon Utilization and Element Cycling Functions of Hydrothermarchaeota in Hydrothermal Sediment.</title>
        <authorList>
            <person name="Zhou Z."/>
            <person name="Liu Y."/>
            <person name="Xu W."/>
            <person name="Pan J."/>
            <person name="Luo Z.H."/>
            <person name="Li M."/>
        </authorList>
    </citation>
    <scope>NUCLEOTIDE SEQUENCE [LARGE SCALE GENOMIC DNA]</scope>
    <source>
        <strain evidence="2">SpSt-402</strain>
    </source>
</reference>
<organism evidence="2">
    <name type="scientific">Oscillatoriales cyanobacterium SpSt-402</name>
    <dbReference type="NCBI Taxonomy" id="2282168"/>
    <lineage>
        <taxon>Bacteria</taxon>
        <taxon>Bacillati</taxon>
        <taxon>Cyanobacteriota</taxon>
        <taxon>Cyanophyceae</taxon>
        <taxon>Oscillatoriophycideae</taxon>
        <taxon>Oscillatoriales</taxon>
    </lineage>
</organism>
<keyword evidence="1" id="KW-0732">Signal</keyword>
<feature type="signal peptide" evidence="1">
    <location>
        <begin position="1"/>
        <end position="28"/>
    </location>
</feature>
<proteinExistence type="predicted"/>
<dbReference type="EMBL" id="DSRD01000731">
    <property type="protein sequence ID" value="HGW94936.1"/>
    <property type="molecule type" value="Genomic_DNA"/>
</dbReference>
<dbReference type="SUPFAM" id="SSF52266">
    <property type="entry name" value="SGNH hydrolase"/>
    <property type="match status" value="1"/>
</dbReference>
<gene>
    <name evidence="2" type="ORF">ENR47_11735</name>
</gene>
<evidence type="ECO:0000313" key="2">
    <source>
        <dbReference type="EMBL" id="HGW94936.1"/>
    </source>
</evidence>
<sequence>MRWVTSRAIAVPLLNVSFMTALVTASFAATPAPGDVVVEIKIEPSGIVPLQFPPARQIPTPPPPSPFPSFNSQQLDRQLQQYIAYLDHVGTPDILVVGSSRALQGVDPLALQQGLAQQGYPNLKVYNFGINGATAQVVDWLLHNLISTDRLPKLIIWADGSRAFNSGRIDHTYNKILSSRGHQLIASGVRPIPAVSAGFNIGRVCIDLLPLQLPLQQTLQTGTYSEKTVKANFKERSQNQTCKQPLKLVVRHGQSLKSVSSLSANPLETLGFQIVNTRFNPVSYFQRYPQVAGEFDADYRNFRLTGNQAKAFENVLRFANNHQIPLVLVNLPLTPTYLDFTRTVNENRFHNHMRKVAQSKRFIFTDLTTYPSLNHNQYFADPSHLNRYGATAVSIQLSKELANALQTFFPRKTLSQSLQNSSLVNRRCRTACLYLPRMFSG</sequence>
<accession>A0A832H661</accession>
<dbReference type="AlphaFoldDB" id="A0A832H661"/>
<comment type="caution">
    <text evidence="2">The sequence shown here is derived from an EMBL/GenBank/DDBJ whole genome shotgun (WGS) entry which is preliminary data.</text>
</comment>